<evidence type="ECO:0000313" key="3">
    <source>
        <dbReference type="Proteomes" id="UP000199360"/>
    </source>
</evidence>
<dbReference type="OrthoDB" id="9859828at2"/>
<dbReference type="AlphaFoldDB" id="A0A1C5HLN4"/>
<dbReference type="STRING" id="745366.GA0070213_103289"/>
<sequence length="108" mass="12549">MRRGRGQYVPTPREQEELTRRYIAEQQQAMERLVPTATRSLERELEANERAMRQVLGSSDDGREWAREVAAKEPRASHGPQDVRPAWVTKAAARSRPLDQDVYSDEEW</sequence>
<evidence type="ECO:0000256" key="1">
    <source>
        <dbReference type="SAM" id="MobiDB-lite"/>
    </source>
</evidence>
<dbReference type="EMBL" id="FMDM01000003">
    <property type="protein sequence ID" value="SCG46878.1"/>
    <property type="molecule type" value="Genomic_DNA"/>
</dbReference>
<organism evidence="2 3">
    <name type="scientific">Micromonospora humi</name>
    <dbReference type="NCBI Taxonomy" id="745366"/>
    <lineage>
        <taxon>Bacteria</taxon>
        <taxon>Bacillati</taxon>
        <taxon>Actinomycetota</taxon>
        <taxon>Actinomycetes</taxon>
        <taxon>Micromonosporales</taxon>
        <taxon>Micromonosporaceae</taxon>
        <taxon>Micromonospora</taxon>
    </lineage>
</organism>
<gene>
    <name evidence="2" type="ORF">GA0070213_103289</name>
</gene>
<protein>
    <submittedName>
        <fullName evidence="2">Uncharacterized protein</fullName>
    </submittedName>
</protein>
<proteinExistence type="predicted"/>
<feature type="compositionally biased region" description="Basic and acidic residues" evidence="1">
    <location>
        <begin position="60"/>
        <end position="76"/>
    </location>
</feature>
<keyword evidence="3" id="KW-1185">Reference proteome</keyword>
<evidence type="ECO:0000313" key="2">
    <source>
        <dbReference type="EMBL" id="SCG46878.1"/>
    </source>
</evidence>
<name>A0A1C5HLN4_9ACTN</name>
<dbReference type="Proteomes" id="UP000199360">
    <property type="component" value="Unassembled WGS sequence"/>
</dbReference>
<feature type="region of interest" description="Disordered" evidence="1">
    <location>
        <begin position="56"/>
        <end position="108"/>
    </location>
</feature>
<reference evidence="3" key="1">
    <citation type="submission" date="2016-06" db="EMBL/GenBank/DDBJ databases">
        <authorList>
            <person name="Varghese N."/>
            <person name="Submissions Spin"/>
        </authorList>
    </citation>
    <scope>NUCLEOTIDE SEQUENCE [LARGE SCALE GENOMIC DNA]</scope>
    <source>
        <strain evidence="3">DSM 45647</strain>
    </source>
</reference>
<dbReference type="RefSeq" id="WP_091059414.1">
    <property type="nucleotide sequence ID" value="NZ_FMDM01000003.1"/>
</dbReference>
<accession>A0A1C5HLN4</accession>